<protein>
    <submittedName>
        <fullName evidence="1">Uncharacterized protein</fullName>
    </submittedName>
</protein>
<sequence length="72" mass="8288">GDYLLQFDGEKTIAVYRFKTDKLLKENLSSEIDSSVRERMEESVNIPEAKGCLNVERVWAKYCKNASSQMPQ</sequence>
<evidence type="ECO:0000313" key="1">
    <source>
        <dbReference type="EMBL" id="KAA6335861.1"/>
    </source>
</evidence>
<gene>
    <name evidence="1" type="ORF">EZS27_015954</name>
</gene>
<accession>A0A5J4RSA0</accession>
<comment type="caution">
    <text evidence="1">The sequence shown here is derived from an EMBL/GenBank/DDBJ whole genome shotgun (WGS) entry which is preliminary data.</text>
</comment>
<organism evidence="1">
    <name type="scientific">termite gut metagenome</name>
    <dbReference type="NCBI Taxonomy" id="433724"/>
    <lineage>
        <taxon>unclassified sequences</taxon>
        <taxon>metagenomes</taxon>
        <taxon>organismal metagenomes</taxon>
    </lineage>
</organism>
<feature type="non-terminal residue" evidence="1">
    <location>
        <position position="1"/>
    </location>
</feature>
<dbReference type="AlphaFoldDB" id="A0A5J4RSA0"/>
<dbReference type="EMBL" id="SNRY01000851">
    <property type="protein sequence ID" value="KAA6335861.1"/>
    <property type="molecule type" value="Genomic_DNA"/>
</dbReference>
<reference evidence="1" key="1">
    <citation type="submission" date="2019-03" db="EMBL/GenBank/DDBJ databases">
        <title>Single cell metagenomics reveals metabolic interactions within the superorganism composed of flagellate Streblomastix strix and complex community of Bacteroidetes bacteria on its surface.</title>
        <authorList>
            <person name="Treitli S.C."/>
            <person name="Kolisko M."/>
            <person name="Husnik F."/>
            <person name="Keeling P."/>
            <person name="Hampl V."/>
        </authorList>
    </citation>
    <scope>NUCLEOTIDE SEQUENCE</scope>
    <source>
        <strain evidence="1">STM</strain>
    </source>
</reference>
<proteinExistence type="predicted"/>
<name>A0A5J4RSA0_9ZZZZ</name>